<dbReference type="Proteomes" id="UP001632037">
    <property type="component" value="Unassembled WGS sequence"/>
</dbReference>
<keyword evidence="4" id="KW-1185">Reference proteome</keyword>
<proteinExistence type="predicted"/>
<dbReference type="EMBL" id="JBIMZQ010000014">
    <property type="protein sequence ID" value="KAL3667312.1"/>
    <property type="molecule type" value="Genomic_DNA"/>
</dbReference>
<evidence type="ECO:0000313" key="3">
    <source>
        <dbReference type="EMBL" id="KAL3667312.1"/>
    </source>
</evidence>
<accession>A0ABD3FN63</accession>
<comment type="caution">
    <text evidence="3">The sequence shown here is derived from an EMBL/GenBank/DDBJ whole genome shotgun (WGS) entry which is preliminary data.</text>
</comment>
<feature type="compositionally biased region" description="Polar residues" evidence="1">
    <location>
        <begin position="1"/>
        <end position="13"/>
    </location>
</feature>
<keyword evidence="2" id="KW-1133">Transmembrane helix</keyword>
<evidence type="ECO:0000313" key="4">
    <source>
        <dbReference type="Proteomes" id="UP001632037"/>
    </source>
</evidence>
<evidence type="ECO:0000256" key="1">
    <source>
        <dbReference type="SAM" id="MobiDB-lite"/>
    </source>
</evidence>
<keyword evidence="2" id="KW-0812">Transmembrane</keyword>
<dbReference type="AlphaFoldDB" id="A0ABD3FN63"/>
<sequence>MATETTALRNGEQQAPPPLQHPKRRIAGLAVFGSVMMTIAVLTTTNIGRDTPAGSPAAPYQSGTTGCKRHEVSPDPRSILQELVPLRGREQRGRLHHYAL</sequence>
<name>A0ABD3FN63_9STRA</name>
<keyword evidence="2" id="KW-0472">Membrane</keyword>
<feature type="transmembrane region" description="Helical" evidence="2">
    <location>
        <begin position="26"/>
        <end position="45"/>
    </location>
</feature>
<feature type="region of interest" description="Disordered" evidence="1">
    <location>
        <begin position="47"/>
        <end position="73"/>
    </location>
</feature>
<feature type="region of interest" description="Disordered" evidence="1">
    <location>
        <begin position="1"/>
        <end position="22"/>
    </location>
</feature>
<organism evidence="3 4">
    <name type="scientific">Phytophthora oleae</name>
    <dbReference type="NCBI Taxonomy" id="2107226"/>
    <lineage>
        <taxon>Eukaryota</taxon>
        <taxon>Sar</taxon>
        <taxon>Stramenopiles</taxon>
        <taxon>Oomycota</taxon>
        <taxon>Peronosporomycetes</taxon>
        <taxon>Peronosporales</taxon>
        <taxon>Peronosporaceae</taxon>
        <taxon>Phytophthora</taxon>
    </lineage>
</organism>
<evidence type="ECO:0000256" key="2">
    <source>
        <dbReference type="SAM" id="Phobius"/>
    </source>
</evidence>
<protein>
    <recommendedName>
        <fullName evidence="5">RxLR effector protein</fullName>
    </recommendedName>
</protein>
<evidence type="ECO:0008006" key="5">
    <source>
        <dbReference type="Google" id="ProtNLM"/>
    </source>
</evidence>
<gene>
    <name evidence="3" type="ORF">V7S43_007541</name>
</gene>
<reference evidence="3 4" key="1">
    <citation type="submission" date="2024-09" db="EMBL/GenBank/DDBJ databases">
        <title>Genome sequencing and assembly of Phytophthora oleae, isolate VK10A, causative agent of rot of olive drupes.</title>
        <authorList>
            <person name="Conti Taguali S."/>
            <person name="Riolo M."/>
            <person name="La Spada F."/>
            <person name="Cacciola S.O."/>
            <person name="Dionisio G."/>
        </authorList>
    </citation>
    <scope>NUCLEOTIDE SEQUENCE [LARGE SCALE GENOMIC DNA]</scope>
    <source>
        <strain evidence="3 4">VK10A</strain>
    </source>
</reference>